<evidence type="ECO:0000259" key="2">
    <source>
        <dbReference type="Pfam" id="PF09335"/>
    </source>
</evidence>
<accession>A0AAV3SD41</accession>
<organism evidence="3 4">
    <name type="scientific">Halococcus dombrowskii</name>
    <dbReference type="NCBI Taxonomy" id="179637"/>
    <lineage>
        <taxon>Archaea</taxon>
        <taxon>Methanobacteriati</taxon>
        <taxon>Methanobacteriota</taxon>
        <taxon>Stenosarchaea group</taxon>
        <taxon>Halobacteria</taxon>
        <taxon>Halobacteriales</taxon>
        <taxon>Halococcaceae</taxon>
        <taxon>Halococcus</taxon>
    </lineage>
</organism>
<protein>
    <recommendedName>
        <fullName evidence="2">VTT domain-containing protein</fullName>
    </recommendedName>
</protein>
<feature type="transmembrane region" description="Helical" evidence="1">
    <location>
        <begin position="132"/>
        <end position="155"/>
    </location>
</feature>
<keyword evidence="1" id="KW-0812">Transmembrane</keyword>
<evidence type="ECO:0000256" key="1">
    <source>
        <dbReference type="SAM" id="Phobius"/>
    </source>
</evidence>
<feature type="transmembrane region" description="Helical" evidence="1">
    <location>
        <begin position="167"/>
        <end position="191"/>
    </location>
</feature>
<keyword evidence="1" id="KW-1133">Transmembrane helix</keyword>
<comment type="caution">
    <text evidence="3">The sequence shown here is derived from an EMBL/GenBank/DDBJ whole genome shotgun (WGS) entry which is preliminary data.</text>
</comment>
<feature type="transmembrane region" description="Helical" evidence="1">
    <location>
        <begin position="33"/>
        <end position="54"/>
    </location>
</feature>
<evidence type="ECO:0000313" key="4">
    <source>
        <dbReference type="Proteomes" id="UP001500962"/>
    </source>
</evidence>
<dbReference type="GeneID" id="71761210"/>
<dbReference type="Pfam" id="PF09335">
    <property type="entry name" value="VTT_dom"/>
    <property type="match status" value="1"/>
</dbReference>
<name>A0AAV3SD41_HALDO</name>
<gene>
    <name evidence="3" type="ORF">GCM10008985_05680</name>
</gene>
<proteinExistence type="predicted"/>
<dbReference type="PANTHER" id="PTHR42709:SF4">
    <property type="entry name" value="INNER MEMBRANE PROTEIN YQAA"/>
    <property type="match status" value="1"/>
</dbReference>
<dbReference type="InterPro" id="IPR051311">
    <property type="entry name" value="DedA_domain"/>
</dbReference>
<keyword evidence="1" id="KW-0472">Membrane</keyword>
<dbReference type="EMBL" id="BAAADN010000009">
    <property type="protein sequence ID" value="GAA0452838.1"/>
    <property type="molecule type" value="Genomic_DNA"/>
</dbReference>
<dbReference type="InterPro" id="IPR032816">
    <property type="entry name" value="VTT_dom"/>
</dbReference>
<reference evidence="3" key="1">
    <citation type="journal article" date="2014" name="Int. J. Syst. Evol. Microbiol.">
        <title>Complete genome sequence of Corynebacterium casei LMG S-19264T (=DSM 44701T), isolated from a smear-ripened cheese.</title>
        <authorList>
            <consortium name="US DOE Joint Genome Institute (JGI-PGF)"/>
            <person name="Walter F."/>
            <person name="Albersmeier A."/>
            <person name="Kalinowski J."/>
            <person name="Ruckert C."/>
        </authorList>
    </citation>
    <scope>NUCLEOTIDE SEQUENCE</scope>
    <source>
        <strain evidence="3">JCM 12289</strain>
    </source>
</reference>
<evidence type="ECO:0000313" key="3">
    <source>
        <dbReference type="EMBL" id="GAA0452838.1"/>
    </source>
</evidence>
<reference evidence="3" key="2">
    <citation type="submission" date="2023-12" db="EMBL/GenBank/DDBJ databases">
        <authorList>
            <person name="Sun Q."/>
            <person name="Inoue M."/>
        </authorList>
    </citation>
    <scope>NUCLEOTIDE SEQUENCE</scope>
    <source>
        <strain evidence="3">JCM 12289</strain>
    </source>
</reference>
<dbReference type="AlphaFoldDB" id="A0AAV3SD41"/>
<dbReference type="PANTHER" id="PTHR42709">
    <property type="entry name" value="ALKALINE PHOSPHATASE LIKE PROTEIN"/>
    <property type="match status" value="1"/>
</dbReference>
<feature type="domain" description="VTT" evidence="2">
    <location>
        <begin position="55"/>
        <end position="183"/>
    </location>
</feature>
<sequence length="193" mass="20492">MTPLLSALVAGTVGTVSAPLQLDTLESLVETATGPLGLLIIAGYSFLIAIALPLPSEIVLVAPLDLGISETGDFVLITLVSGIGKAAGSVVAFRLGHEARHRSGRLVEWLRDSQFDIVEWSERRTIQLARRYGYIGLAIALSVPFFPDTLSIYAFTILEEDYLKFAAATFVGSAGRLLVVAGVFAPVTSLFGL</sequence>
<dbReference type="Proteomes" id="UP001500962">
    <property type="component" value="Unassembled WGS sequence"/>
</dbReference>
<dbReference type="RefSeq" id="WP_425311079.1">
    <property type="nucleotide sequence ID" value="NZ_BAAADN010000009.1"/>
</dbReference>